<organism evidence="5 6">
    <name type="scientific">Acinetobacter larvae</name>
    <dbReference type="NCBI Taxonomy" id="1789224"/>
    <lineage>
        <taxon>Bacteria</taxon>
        <taxon>Pseudomonadati</taxon>
        <taxon>Pseudomonadota</taxon>
        <taxon>Gammaproteobacteria</taxon>
        <taxon>Moraxellales</taxon>
        <taxon>Moraxellaceae</taxon>
        <taxon>Acinetobacter</taxon>
    </lineage>
</organism>
<proteinExistence type="inferred from homology"/>
<feature type="domain" description="Type I restriction modification DNA specificity" evidence="4">
    <location>
        <begin position="232"/>
        <end position="408"/>
    </location>
</feature>
<evidence type="ECO:0000256" key="1">
    <source>
        <dbReference type="ARBA" id="ARBA00010923"/>
    </source>
</evidence>
<keyword evidence="2" id="KW-0680">Restriction system</keyword>
<evidence type="ECO:0000259" key="4">
    <source>
        <dbReference type="Pfam" id="PF01420"/>
    </source>
</evidence>
<comment type="similarity">
    <text evidence="1">Belongs to the type-I restriction system S methylase family.</text>
</comment>
<dbReference type="Proteomes" id="UP000093391">
    <property type="component" value="Chromosome"/>
</dbReference>
<evidence type="ECO:0000256" key="2">
    <source>
        <dbReference type="ARBA" id="ARBA00022747"/>
    </source>
</evidence>
<keyword evidence="6" id="KW-1185">Reference proteome</keyword>
<dbReference type="GO" id="GO:0003677">
    <property type="term" value="F:DNA binding"/>
    <property type="evidence" value="ECO:0007669"/>
    <property type="project" value="UniProtKB-KW"/>
</dbReference>
<reference evidence="5 6" key="1">
    <citation type="submission" date="2016-08" db="EMBL/GenBank/DDBJ databases">
        <authorList>
            <person name="Seilhamer J.J."/>
        </authorList>
    </citation>
    <scope>NUCLEOTIDE SEQUENCE [LARGE SCALE GENOMIC DNA]</scope>
    <source>
        <strain evidence="5 6">BRTC-1</strain>
    </source>
</reference>
<dbReference type="Gene3D" id="3.90.220.20">
    <property type="entry name" value="DNA methylase specificity domains"/>
    <property type="match status" value="2"/>
</dbReference>
<evidence type="ECO:0000313" key="6">
    <source>
        <dbReference type="Proteomes" id="UP000093391"/>
    </source>
</evidence>
<dbReference type="PANTHER" id="PTHR30408">
    <property type="entry name" value="TYPE-1 RESTRICTION ENZYME ECOKI SPECIFICITY PROTEIN"/>
    <property type="match status" value="1"/>
</dbReference>
<dbReference type="InterPro" id="IPR000055">
    <property type="entry name" value="Restrct_endonuc_typeI_TRD"/>
</dbReference>
<evidence type="ECO:0000256" key="3">
    <source>
        <dbReference type="ARBA" id="ARBA00023125"/>
    </source>
</evidence>
<dbReference type="SUPFAM" id="SSF116734">
    <property type="entry name" value="DNA methylase specificity domain"/>
    <property type="match status" value="2"/>
</dbReference>
<dbReference type="OrthoDB" id="9798929at2"/>
<dbReference type="KEGG" id="ala:BFG52_16325"/>
<keyword evidence="3" id="KW-0238">DNA-binding</keyword>
<accession>A0A1B2M4C1</accession>
<dbReference type="InterPro" id="IPR044946">
    <property type="entry name" value="Restrct_endonuc_typeI_TRD_sf"/>
</dbReference>
<dbReference type="STRING" id="1789224.BFG52_16325"/>
<evidence type="ECO:0000313" key="5">
    <source>
        <dbReference type="EMBL" id="AOA60046.1"/>
    </source>
</evidence>
<dbReference type="GO" id="GO:0009307">
    <property type="term" value="P:DNA restriction-modification system"/>
    <property type="evidence" value="ECO:0007669"/>
    <property type="project" value="UniProtKB-KW"/>
</dbReference>
<gene>
    <name evidence="5" type="ORF">BFG52_16325</name>
</gene>
<sequence>MSNNQVLDFKENSVLPKLRFTEFEQEAQWEIKNLANIATFLKGKGISKADIDETGVIPCIRYGELYTTYNEIIDKVLSKTNIPTNNLILSKKNDVIIPSSGETHEDIAKASCVMLDDIALGGDLNIIRSHENGVFISYYLNSSLKSEISKIAQGNAVVHLYANQLKKLEIALPSPSEQGKIVNCLSSLDKVIESASIKLKLYIDHRTGMLQQLFPKDKENLPKLRLGKFSQEWENIELSQIAKPVKKKNSNEDKLKVLSLSNEHGLVSQADYFLKRVAGDNTDRYIVLQKNDFVYNDRITKNSTYGTIKRLSLYESGIVSPIYKCFRFEKNQDPVFWEYFFESKTHESEIKQIVNEGARAGRYNISIDKFLSINVMQPSLLEQEKIASCLTSLDHLISHQKNYIDKLKRHKKGLMQQLFPVVEEI</sequence>
<dbReference type="EMBL" id="CP016895">
    <property type="protein sequence ID" value="AOA60046.1"/>
    <property type="molecule type" value="Genomic_DNA"/>
</dbReference>
<dbReference type="PANTHER" id="PTHR30408:SF12">
    <property type="entry name" value="TYPE I RESTRICTION ENZYME MJAVIII SPECIFICITY SUBUNIT"/>
    <property type="match status" value="1"/>
</dbReference>
<feature type="domain" description="Type I restriction modification DNA specificity" evidence="4">
    <location>
        <begin position="28"/>
        <end position="193"/>
    </location>
</feature>
<dbReference type="REBASE" id="153659">
    <property type="entry name" value="S.AspBRTC1I"/>
</dbReference>
<dbReference type="RefSeq" id="WP_067559687.1">
    <property type="nucleotide sequence ID" value="NZ_CP016895.1"/>
</dbReference>
<dbReference type="InterPro" id="IPR052021">
    <property type="entry name" value="Type-I_RS_S_subunit"/>
</dbReference>
<dbReference type="AlphaFoldDB" id="A0A1B2M4C1"/>
<name>A0A1B2M4C1_9GAMM</name>
<dbReference type="Pfam" id="PF01420">
    <property type="entry name" value="Methylase_S"/>
    <property type="match status" value="2"/>
</dbReference>
<protein>
    <recommendedName>
        <fullName evidence="4">Type I restriction modification DNA specificity domain-containing protein</fullName>
    </recommendedName>
</protein>
<dbReference type="Gene3D" id="1.10.287.1120">
    <property type="entry name" value="Bipartite methylase S protein"/>
    <property type="match status" value="1"/>
</dbReference>